<reference evidence="1" key="1">
    <citation type="submission" date="2022-04" db="EMBL/GenBank/DDBJ databases">
        <title>Genome of the entomopathogenic fungus Entomophthora muscae.</title>
        <authorList>
            <person name="Elya C."/>
            <person name="Lovett B.R."/>
            <person name="Lee E."/>
            <person name="Macias A.M."/>
            <person name="Hajek A.E."/>
            <person name="De Bivort B.L."/>
            <person name="Kasson M.T."/>
            <person name="De Fine Licht H.H."/>
            <person name="Stajich J.E."/>
        </authorList>
    </citation>
    <scope>NUCLEOTIDE SEQUENCE</scope>
    <source>
        <strain evidence="1">Berkeley</strain>
    </source>
</reference>
<name>A0ACC2U3D4_9FUNG</name>
<sequence>MVPLGLSIAASNRMGHLLGEKTPNRARLCAYSSIILALMFAFLNSSVLIIFRDFWAYLFTSDADVAKLARTLLPICALFQVFDGLSGVSGGLLRGQGRQKLGAIVNVIAYYGISIPIGLCLAFLADWGVHGLWWGLSFALFLSASTLTIAVLKTDWLREIDACQERLDAEEVARNHYEA</sequence>
<keyword evidence="2" id="KW-1185">Reference proteome</keyword>
<proteinExistence type="predicted"/>
<dbReference type="Proteomes" id="UP001165960">
    <property type="component" value="Unassembled WGS sequence"/>
</dbReference>
<protein>
    <submittedName>
        <fullName evidence="1">Ethionine resistance protein</fullName>
    </submittedName>
</protein>
<evidence type="ECO:0000313" key="1">
    <source>
        <dbReference type="EMBL" id="KAJ9081255.1"/>
    </source>
</evidence>
<organism evidence="1 2">
    <name type="scientific">Entomophthora muscae</name>
    <dbReference type="NCBI Taxonomy" id="34485"/>
    <lineage>
        <taxon>Eukaryota</taxon>
        <taxon>Fungi</taxon>
        <taxon>Fungi incertae sedis</taxon>
        <taxon>Zoopagomycota</taxon>
        <taxon>Entomophthoromycotina</taxon>
        <taxon>Entomophthoromycetes</taxon>
        <taxon>Entomophthorales</taxon>
        <taxon>Entomophthoraceae</taxon>
        <taxon>Entomophthora</taxon>
    </lineage>
</organism>
<accession>A0ACC2U3D4</accession>
<gene>
    <name evidence="1" type="primary">ERC1_6</name>
    <name evidence="1" type="ORF">DSO57_1016639</name>
</gene>
<comment type="caution">
    <text evidence="1">The sequence shown here is derived from an EMBL/GenBank/DDBJ whole genome shotgun (WGS) entry which is preliminary data.</text>
</comment>
<dbReference type="EMBL" id="QTSX02001488">
    <property type="protein sequence ID" value="KAJ9081255.1"/>
    <property type="molecule type" value="Genomic_DNA"/>
</dbReference>
<evidence type="ECO:0000313" key="2">
    <source>
        <dbReference type="Proteomes" id="UP001165960"/>
    </source>
</evidence>